<evidence type="ECO:0000313" key="3">
    <source>
        <dbReference type="Proteomes" id="UP001519460"/>
    </source>
</evidence>
<feature type="non-terminal residue" evidence="2">
    <location>
        <position position="251"/>
    </location>
</feature>
<feature type="non-terminal residue" evidence="2">
    <location>
        <position position="1"/>
    </location>
</feature>
<comment type="caution">
    <text evidence="2">The sequence shown here is derived from an EMBL/GenBank/DDBJ whole genome shotgun (WGS) entry which is preliminary data.</text>
</comment>
<dbReference type="AlphaFoldDB" id="A0ABD0K061"/>
<keyword evidence="3" id="KW-1185">Reference proteome</keyword>
<dbReference type="EMBL" id="JACVVK020000283">
    <property type="protein sequence ID" value="KAK7480386.1"/>
    <property type="molecule type" value="Genomic_DNA"/>
</dbReference>
<evidence type="ECO:0000313" key="2">
    <source>
        <dbReference type="EMBL" id="KAK7480386.1"/>
    </source>
</evidence>
<feature type="compositionally biased region" description="Polar residues" evidence="1">
    <location>
        <begin position="179"/>
        <end position="196"/>
    </location>
</feature>
<organism evidence="2 3">
    <name type="scientific">Batillaria attramentaria</name>
    <dbReference type="NCBI Taxonomy" id="370345"/>
    <lineage>
        <taxon>Eukaryota</taxon>
        <taxon>Metazoa</taxon>
        <taxon>Spiralia</taxon>
        <taxon>Lophotrochozoa</taxon>
        <taxon>Mollusca</taxon>
        <taxon>Gastropoda</taxon>
        <taxon>Caenogastropoda</taxon>
        <taxon>Sorbeoconcha</taxon>
        <taxon>Cerithioidea</taxon>
        <taxon>Batillariidae</taxon>
        <taxon>Batillaria</taxon>
    </lineage>
</organism>
<reference evidence="2 3" key="1">
    <citation type="journal article" date="2023" name="Sci. Data">
        <title>Genome assembly of the Korean intertidal mud-creeper Batillaria attramentaria.</title>
        <authorList>
            <person name="Patra A.K."/>
            <person name="Ho P.T."/>
            <person name="Jun S."/>
            <person name="Lee S.J."/>
            <person name="Kim Y."/>
            <person name="Won Y.J."/>
        </authorList>
    </citation>
    <scope>NUCLEOTIDE SEQUENCE [LARGE SCALE GENOMIC DNA]</scope>
    <source>
        <strain evidence="2">Wonlab-2016</strain>
    </source>
</reference>
<protein>
    <submittedName>
        <fullName evidence="2">Uncharacterized protein</fullName>
    </submittedName>
</protein>
<evidence type="ECO:0000256" key="1">
    <source>
        <dbReference type="SAM" id="MobiDB-lite"/>
    </source>
</evidence>
<gene>
    <name evidence="2" type="ORF">BaRGS_00028433</name>
</gene>
<feature type="region of interest" description="Disordered" evidence="1">
    <location>
        <begin position="167"/>
        <end position="199"/>
    </location>
</feature>
<proteinExistence type="predicted"/>
<accession>A0ABD0K061</accession>
<sequence>IVRKSHRGLCNMDMACFSARRQEGINERCQGDSVVSFIVYLWGALGCQLVTLNRGDNNSLPAGPAPLYTKWLCYGTTLLQDFPTRMVPLRNTDAVTQSRFAAVTRGAFDESTPLSVQAEALDVSNLGHYALFDKAARAITAILVIGRPISIGHVPPSEGIDIHKHWKSPRRQDGGLSPAFQQPLTPAPSSDTPTHTRTIRHHNPCRAQTDQGEILIIATVDVSPPCDRVQICACHFSVYSRQHLCQPNADD</sequence>
<dbReference type="Proteomes" id="UP001519460">
    <property type="component" value="Unassembled WGS sequence"/>
</dbReference>
<name>A0ABD0K061_9CAEN</name>